<evidence type="ECO:0000313" key="4">
    <source>
        <dbReference type="Proteomes" id="UP000176284"/>
    </source>
</evidence>
<proteinExistence type="predicted"/>
<dbReference type="InterPro" id="IPR001650">
    <property type="entry name" value="Helicase_C-like"/>
</dbReference>
<evidence type="ECO:0000256" key="1">
    <source>
        <dbReference type="SAM" id="Coils"/>
    </source>
</evidence>
<keyword evidence="1" id="KW-0175">Coiled coil</keyword>
<dbReference type="SUPFAM" id="SSF52540">
    <property type="entry name" value="P-loop containing nucleoside triphosphate hydrolases"/>
    <property type="match status" value="2"/>
</dbReference>
<protein>
    <recommendedName>
        <fullName evidence="2">Helicase C-terminal domain-containing protein</fullName>
    </recommendedName>
</protein>
<feature type="domain" description="Helicase C-terminal" evidence="2">
    <location>
        <begin position="294"/>
        <end position="456"/>
    </location>
</feature>
<dbReference type="Gene3D" id="3.40.50.300">
    <property type="entry name" value="P-loop containing nucleotide triphosphate hydrolases"/>
    <property type="match status" value="2"/>
</dbReference>
<dbReference type="InterPro" id="IPR004807">
    <property type="entry name" value="UvrB"/>
</dbReference>
<feature type="coiled-coil region" evidence="1">
    <location>
        <begin position="116"/>
        <end position="147"/>
    </location>
</feature>
<accession>A0A1G1ZSC2</accession>
<dbReference type="InterPro" id="IPR027417">
    <property type="entry name" value="P-loop_NTPase"/>
</dbReference>
<gene>
    <name evidence="3" type="ORF">A3H63_01155</name>
</gene>
<dbReference type="Proteomes" id="UP000176284">
    <property type="component" value="Unassembled WGS sequence"/>
</dbReference>
<dbReference type="Pfam" id="PF00271">
    <property type="entry name" value="Helicase_C"/>
    <property type="match status" value="1"/>
</dbReference>
<dbReference type="PANTHER" id="PTHR24029:SF0">
    <property type="entry name" value="UVRABC SYSTEM PROTEIN B"/>
    <property type="match status" value="1"/>
</dbReference>
<comment type="caution">
    <text evidence="3">The sequence shown here is derived from an EMBL/GenBank/DDBJ whole genome shotgun (WGS) entry which is preliminary data.</text>
</comment>
<name>A0A1G1ZSC2_9BACT</name>
<dbReference type="Gene3D" id="3.30.2060.10">
    <property type="entry name" value="Penicillin-binding protein 1b domain"/>
    <property type="match status" value="1"/>
</dbReference>
<dbReference type="GO" id="GO:0009380">
    <property type="term" value="C:excinuclease repair complex"/>
    <property type="evidence" value="ECO:0007669"/>
    <property type="project" value="InterPro"/>
</dbReference>
<dbReference type="AlphaFoldDB" id="A0A1G1ZSC2"/>
<organism evidence="3 4">
    <name type="scientific">Candidatus Harrisonbacteria bacterium RIFCSPLOWO2_02_FULL_45_10c</name>
    <dbReference type="NCBI Taxonomy" id="1798410"/>
    <lineage>
        <taxon>Bacteria</taxon>
        <taxon>Candidatus Harrisoniibacteriota</taxon>
    </lineage>
</organism>
<dbReference type="GO" id="GO:0003677">
    <property type="term" value="F:DNA binding"/>
    <property type="evidence" value="ECO:0007669"/>
    <property type="project" value="InterPro"/>
</dbReference>
<reference evidence="3 4" key="1">
    <citation type="journal article" date="2016" name="Nat. Commun.">
        <title>Thousands of microbial genomes shed light on interconnected biogeochemical processes in an aquifer system.</title>
        <authorList>
            <person name="Anantharaman K."/>
            <person name="Brown C.T."/>
            <person name="Hug L.A."/>
            <person name="Sharon I."/>
            <person name="Castelle C.J."/>
            <person name="Probst A.J."/>
            <person name="Thomas B.C."/>
            <person name="Singh A."/>
            <person name="Wilkins M.J."/>
            <person name="Karaoz U."/>
            <person name="Brodie E.L."/>
            <person name="Williams K.H."/>
            <person name="Hubbard S.S."/>
            <person name="Banfield J.F."/>
        </authorList>
    </citation>
    <scope>NUCLEOTIDE SEQUENCE [LARGE SCALE GENOMIC DNA]</scope>
</reference>
<dbReference type="SMART" id="SM00490">
    <property type="entry name" value="HELICc"/>
    <property type="match status" value="1"/>
</dbReference>
<evidence type="ECO:0000313" key="3">
    <source>
        <dbReference type="EMBL" id="OGY67016.1"/>
    </source>
</evidence>
<dbReference type="GO" id="GO:0005524">
    <property type="term" value="F:ATP binding"/>
    <property type="evidence" value="ECO:0007669"/>
    <property type="project" value="InterPro"/>
</dbReference>
<dbReference type="STRING" id="1798410.A3H63_01155"/>
<dbReference type="PANTHER" id="PTHR24029">
    <property type="entry name" value="UVRABC SYSTEM PROTEIN B"/>
    <property type="match status" value="1"/>
</dbReference>
<dbReference type="EMBL" id="MHJM01000034">
    <property type="protein sequence ID" value="OGY67016.1"/>
    <property type="molecule type" value="Genomic_DNA"/>
</dbReference>
<dbReference type="GO" id="GO:0006289">
    <property type="term" value="P:nucleotide-excision repair"/>
    <property type="evidence" value="ECO:0007669"/>
    <property type="project" value="InterPro"/>
</dbReference>
<sequence length="470" mass="53094">MLTQKNVLVIASVSCIYGIGDPSEYQKTRLELHAGQSISQADIARHLGFLQYERTAQPPFQGQFKISSNSIIINLVTGETITVGFQNRKISAVISKNGVAIESIAIYPAKFWVTPQQKLRLAIQNIKNELEERIEELQSANRFEEADRLEKRTLFDMEMLKKQGYVNGIENYSRHLSFRQAGEPPTTLLDYFPKPFLLFLDESHIAVPQLNAMQEGDRRRKSTLVHYGFRLPSALDNRPLTFSEFQSKINNVVYVSATPGPYEFEKSGARIAEQLVRPTGILDPEIIVRPVAMQIKDLLKEIKRCIAANERVLALTLTKRSAEDLTEYLLTNGIKAHYLHSEIKTLKRPGILQDLRKGTVDVVVGVNLLREGLDLPEVSLVAILDADREGFLRNFRGLIQMAGRAARSINGKVILYADKITDSIKKTVAETKRRQIIQKAYNKKLGVVPRAIRKTIVEQELSRLSEITTV</sequence>
<dbReference type="PROSITE" id="PS51194">
    <property type="entry name" value="HELICASE_CTER"/>
    <property type="match status" value="1"/>
</dbReference>
<dbReference type="GO" id="GO:0016887">
    <property type="term" value="F:ATP hydrolysis activity"/>
    <property type="evidence" value="ECO:0007669"/>
    <property type="project" value="InterPro"/>
</dbReference>
<evidence type="ECO:0000259" key="2">
    <source>
        <dbReference type="PROSITE" id="PS51194"/>
    </source>
</evidence>
<dbReference type="Pfam" id="PF12344">
    <property type="entry name" value="UvrB"/>
    <property type="match status" value="1"/>
</dbReference>
<dbReference type="InterPro" id="IPR024759">
    <property type="entry name" value="UvrB_YAD/RRR_dom"/>
</dbReference>